<gene>
    <name evidence="4" type="ORF">B0T26DRAFT_642592</name>
</gene>
<comment type="similarity">
    <text evidence="1">Belongs to the SUN family.</text>
</comment>
<dbReference type="AlphaFoldDB" id="A0AA40AU86"/>
<reference evidence="4" key="1">
    <citation type="submission" date="2023-06" db="EMBL/GenBank/DDBJ databases">
        <title>Genome-scale phylogeny and comparative genomics of the fungal order Sordariales.</title>
        <authorList>
            <consortium name="Lawrence Berkeley National Laboratory"/>
            <person name="Hensen N."/>
            <person name="Bonometti L."/>
            <person name="Westerberg I."/>
            <person name="Brannstrom I.O."/>
            <person name="Guillou S."/>
            <person name="Cros-Aarteil S."/>
            <person name="Calhoun S."/>
            <person name="Haridas S."/>
            <person name="Kuo A."/>
            <person name="Mondo S."/>
            <person name="Pangilinan J."/>
            <person name="Riley R."/>
            <person name="LaButti K."/>
            <person name="Andreopoulos B."/>
            <person name="Lipzen A."/>
            <person name="Chen C."/>
            <person name="Yanf M."/>
            <person name="Daum C."/>
            <person name="Ng V."/>
            <person name="Clum A."/>
            <person name="Steindorff A."/>
            <person name="Ohm R."/>
            <person name="Martin F."/>
            <person name="Silar P."/>
            <person name="Natvig D."/>
            <person name="Lalanne C."/>
            <person name="Gautier V."/>
            <person name="Ament-velasquez S.L."/>
            <person name="Kruys A."/>
            <person name="Hutchinson M.I."/>
            <person name="Powell A.J."/>
            <person name="Barry K."/>
            <person name="Miller A.N."/>
            <person name="Grigoriev I.V."/>
            <person name="Debuchy R."/>
            <person name="Gladieux P."/>
            <person name="Thoren M.H."/>
            <person name="Johannesson H."/>
        </authorList>
    </citation>
    <scope>NUCLEOTIDE SEQUENCE</scope>
    <source>
        <strain evidence="4">SMH2392-1A</strain>
    </source>
</reference>
<dbReference type="GeneID" id="85320729"/>
<feature type="compositionally biased region" description="Low complexity" evidence="2">
    <location>
        <begin position="323"/>
        <end position="333"/>
    </location>
</feature>
<dbReference type="Pfam" id="PF03856">
    <property type="entry name" value="SUN"/>
    <property type="match status" value="1"/>
</dbReference>
<name>A0AA40AU86_9PEZI</name>
<dbReference type="Proteomes" id="UP001172101">
    <property type="component" value="Unassembled WGS sequence"/>
</dbReference>
<dbReference type="PANTHER" id="PTHR31654">
    <property type="entry name" value="SECRETED BETA-GLUCOSIDASE ADG3-RELATED"/>
    <property type="match status" value="1"/>
</dbReference>
<dbReference type="InterPro" id="IPR005556">
    <property type="entry name" value="SUN"/>
</dbReference>
<feature type="region of interest" description="Disordered" evidence="2">
    <location>
        <begin position="318"/>
        <end position="442"/>
    </location>
</feature>
<feature type="signal peptide" evidence="3">
    <location>
        <begin position="1"/>
        <end position="24"/>
    </location>
</feature>
<feature type="compositionally biased region" description="Low complexity" evidence="2">
    <location>
        <begin position="411"/>
        <end position="425"/>
    </location>
</feature>
<evidence type="ECO:0000256" key="1">
    <source>
        <dbReference type="ARBA" id="ARBA00010579"/>
    </source>
</evidence>
<proteinExistence type="inferred from homology"/>
<feature type="compositionally biased region" description="Pro residues" evidence="2">
    <location>
        <begin position="334"/>
        <end position="349"/>
    </location>
</feature>
<evidence type="ECO:0000313" key="5">
    <source>
        <dbReference type="Proteomes" id="UP001172101"/>
    </source>
</evidence>
<dbReference type="InterPro" id="IPR053088">
    <property type="entry name" value="Beta-glucosidase/SUN-like"/>
</dbReference>
<dbReference type="RefSeq" id="XP_060298037.1">
    <property type="nucleotide sequence ID" value="XM_060437459.1"/>
</dbReference>
<sequence>MRLTTLQAALGSASIFFLAHPASAVHHGHQQAHENYGRSQSHNPEAGGPKLVKKGTCTLPKDSTDLVFVPGASNNGFAMSPDQTCDSGKYCPIACVSGKVMRQWDPKASYVYPESMNGGLYCDNGTPKKPFDGEPYCVSGTGTVKAVNKCGKIVSFCQTVLPGNEAMIIPNDVSSTLTLAVPSIDYWNGSAAHYYINPPGTPSSVGCVWGDPSQPIGNWSPYVAGANTDAEGRTFLKIAWNPIYTGCELAKTKPSYGVKIECPNGGCNGLPCSINPSTDGVNGLESPVGTVGVGAATFCVVTVPKGGVGNIVVFNTDGSGGDSASEPPKSSAQPSPPPKTSSSTTPPPKTSTTPSTTPATSSKAPTTSAEAESEAPSSSASPTSSFRYGGIFHENSTSTASEAEDSSSHGTTTGAALTAATDTVAPVSTTTSKNEGAADQRGAAMAGLVIALVAAAAMY</sequence>
<feature type="region of interest" description="Disordered" evidence="2">
    <location>
        <begin position="28"/>
        <end position="53"/>
    </location>
</feature>
<dbReference type="EMBL" id="JAUIRO010000003">
    <property type="protein sequence ID" value="KAK0722113.1"/>
    <property type="molecule type" value="Genomic_DNA"/>
</dbReference>
<protein>
    <submittedName>
        <fullName evidence="4">Uncharacterized protein</fullName>
    </submittedName>
</protein>
<feature type="compositionally biased region" description="Low complexity" evidence="2">
    <location>
        <begin position="350"/>
        <end position="385"/>
    </location>
</feature>
<accession>A0AA40AU86</accession>
<keyword evidence="5" id="KW-1185">Reference proteome</keyword>
<comment type="caution">
    <text evidence="4">The sequence shown here is derived from an EMBL/GenBank/DDBJ whole genome shotgun (WGS) entry which is preliminary data.</text>
</comment>
<keyword evidence="3" id="KW-0732">Signal</keyword>
<evidence type="ECO:0000313" key="4">
    <source>
        <dbReference type="EMBL" id="KAK0722113.1"/>
    </source>
</evidence>
<evidence type="ECO:0000256" key="3">
    <source>
        <dbReference type="SAM" id="SignalP"/>
    </source>
</evidence>
<feature type="chain" id="PRO_5041319044" evidence="3">
    <location>
        <begin position="25"/>
        <end position="459"/>
    </location>
</feature>
<organism evidence="4 5">
    <name type="scientific">Lasiosphaeria miniovina</name>
    <dbReference type="NCBI Taxonomy" id="1954250"/>
    <lineage>
        <taxon>Eukaryota</taxon>
        <taxon>Fungi</taxon>
        <taxon>Dikarya</taxon>
        <taxon>Ascomycota</taxon>
        <taxon>Pezizomycotina</taxon>
        <taxon>Sordariomycetes</taxon>
        <taxon>Sordariomycetidae</taxon>
        <taxon>Sordariales</taxon>
        <taxon>Lasiosphaeriaceae</taxon>
        <taxon>Lasiosphaeria</taxon>
    </lineage>
</organism>
<evidence type="ECO:0000256" key="2">
    <source>
        <dbReference type="SAM" id="MobiDB-lite"/>
    </source>
</evidence>
<dbReference type="PANTHER" id="PTHR31654:SF0">
    <property type="entry name" value="SECRETED BETA-GLUCOSIDASE ADG3-RELATED"/>
    <property type="match status" value="1"/>
</dbReference>